<evidence type="ECO:0000256" key="1">
    <source>
        <dbReference type="ARBA" id="ARBA00010879"/>
    </source>
</evidence>
<dbReference type="PANTHER" id="PTHR33050">
    <property type="entry name" value="REVERSE TRANSCRIPTASE DOMAIN-CONTAINING PROTEIN"/>
    <property type="match status" value="1"/>
</dbReference>
<accession>A0AAV7MF22</accession>
<dbReference type="EC" id="3.1.26.4" evidence="2"/>
<proteinExistence type="inferred from homology"/>
<dbReference type="Pfam" id="PF00078">
    <property type="entry name" value="RVT_1"/>
    <property type="match status" value="1"/>
</dbReference>
<feature type="domain" description="Reverse transcriptase" evidence="4">
    <location>
        <begin position="206"/>
        <end position="338"/>
    </location>
</feature>
<reference evidence="5" key="1">
    <citation type="journal article" date="2022" name="bioRxiv">
        <title>Sequencing and chromosome-scale assembly of the giantPleurodeles waltlgenome.</title>
        <authorList>
            <person name="Brown T."/>
            <person name="Elewa A."/>
            <person name="Iarovenko S."/>
            <person name="Subramanian E."/>
            <person name="Araus A.J."/>
            <person name="Petzold A."/>
            <person name="Susuki M."/>
            <person name="Suzuki K.-i.T."/>
            <person name="Hayashi T."/>
            <person name="Toyoda A."/>
            <person name="Oliveira C."/>
            <person name="Osipova E."/>
            <person name="Leigh N.D."/>
            <person name="Simon A."/>
            <person name="Yun M.H."/>
        </authorList>
    </citation>
    <scope>NUCLEOTIDE SEQUENCE</scope>
    <source>
        <strain evidence="5">20211129_DDA</strain>
        <tissue evidence="5">Liver</tissue>
    </source>
</reference>
<protein>
    <recommendedName>
        <fullName evidence="2">ribonuclease H</fullName>
        <ecNumber evidence="2">3.1.26.4</ecNumber>
    </recommendedName>
</protein>
<dbReference type="EMBL" id="JANPWB010000014">
    <property type="protein sequence ID" value="KAJ1101769.1"/>
    <property type="molecule type" value="Genomic_DNA"/>
</dbReference>
<dbReference type="Gene3D" id="3.10.10.10">
    <property type="entry name" value="HIV Type 1 Reverse Transcriptase, subunit A, domain 1"/>
    <property type="match status" value="1"/>
</dbReference>
<gene>
    <name evidence="5" type="ORF">NDU88_006833</name>
</gene>
<evidence type="ECO:0000259" key="4">
    <source>
        <dbReference type="Pfam" id="PF00078"/>
    </source>
</evidence>
<dbReference type="InterPro" id="IPR043502">
    <property type="entry name" value="DNA/RNA_pol_sf"/>
</dbReference>
<dbReference type="CDD" id="cd03714">
    <property type="entry name" value="RT_DIRS1"/>
    <property type="match status" value="1"/>
</dbReference>
<comment type="caution">
    <text evidence="5">The sequence shown here is derived from an EMBL/GenBank/DDBJ whole genome shotgun (WGS) entry which is preliminary data.</text>
</comment>
<dbReference type="InterPro" id="IPR000477">
    <property type="entry name" value="RT_dom"/>
</dbReference>
<organism evidence="5 6">
    <name type="scientific">Pleurodeles waltl</name>
    <name type="common">Iberian ribbed newt</name>
    <dbReference type="NCBI Taxonomy" id="8319"/>
    <lineage>
        <taxon>Eukaryota</taxon>
        <taxon>Metazoa</taxon>
        <taxon>Chordata</taxon>
        <taxon>Craniata</taxon>
        <taxon>Vertebrata</taxon>
        <taxon>Euteleostomi</taxon>
        <taxon>Amphibia</taxon>
        <taxon>Batrachia</taxon>
        <taxon>Caudata</taxon>
        <taxon>Salamandroidea</taxon>
        <taxon>Salamandridae</taxon>
        <taxon>Pleurodelinae</taxon>
        <taxon>Pleurodeles</taxon>
    </lineage>
</organism>
<keyword evidence="6" id="KW-1185">Reference proteome</keyword>
<dbReference type="Gene3D" id="3.30.70.270">
    <property type="match status" value="1"/>
</dbReference>
<dbReference type="GO" id="GO:0004523">
    <property type="term" value="F:RNA-DNA hybrid ribonuclease activity"/>
    <property type="evidence" value="ECO:0007669"/>
    <property type="project" value="UniProtKB-EC"/>
</dbReference>
<dbReference type="PANTHER" id="PTHR33050:SF7">
    <property type="entry name" value="RIBONUCLEASE H"/>
    <property type="match status" value="1"/>
</dbReference>
<dbReference type="Proteomes" id="UP001066276">
    <property type="component" value="Chromosome 10"/>
</dbReference>
<dbReference type="InterPro" id="IPR043128">
    <property type="entry name" value="Rev_trsase/Diguanyl_cyclase"/>
</dbReference>
<dbReference type="InterPro" id="IPR052055">
    <property type="entry name" value="Hepadnavirus_pol/RT"/>
</dbReference>
<evidence type="ECO:0000256" key="3">
    <source>
        <dbReference type="SAM" id="MobiDB-lite"/>
    </source>
</evidence>
<name>A0AAV7MF22_PLEWA</name>
<feature type="region of interest" description="Disordered" evidence="3">
    <location>
        <begin position="1"/>
        <end position="89"/>
    </location>
</feature>
<dbReference type="AlphaFoldDB" id="A0AAV7MF22"/>
<evidence type="ECO:0000256" key="2">
    <source>
        <dbReference type="ARBA" id="ARBA00012180"/>
    </source>
</evidence>
<evidence type="ECO:0000313" key="5">
    <source>
        <dbReference type="EMBL" id="KAJ1101769.1"/>
    </source>
</evidence>
<comment type="similarity">
    <text evidence="1">Belongs to the beta type-B retroviral polymerase family. HERV class-II K(HML-2) pol subfamily.</text>
</comment>
<sequence>MPFCPVEGARSTSMVSPQGMASPPTSVAPLPSPHQPTPMLSPGQPAPLPACQPTPKEVPLESVSAPGPSDVRIHASSVPGRDSASMESMSRLESRLRCRREALRLLEEEEYRQLEEGELKEPLEEFQGLGSASGLDTFPEWDISFPGEFTEEAASFHSVIRKAADYLDLPLSAAEVKTNLLTEVLHPSTSSADPLLPFHEALLEPIMDLWRKPVSAPAEGRSSEANPRPEDFELVPQAGEIQNADSGTDWMVSVDLQDVYFHIPILKSNRKYLRFVVGSQHYQFAVLPFGLTSAPRVFTKVMVVAAHLRRKGIAVFPYLDDWLIKAKSPELVLHHLQVTTH</sequence>
<dbReference type="SUPFAM" id="SSF56672">
    <property type="entry name" value="DNA/RNA polymerases"/>
    <property type="match status" value="1"/>
</dbReference>
<evidence type="ECO:0000313" key="6">
    <source>
        <dbReference type="Proteomes" id="UP001066276"/>
    </source>
</evidence>